<evidence type="ECO:0000256" key="1">
    <source>
        <dbReference type="SAM" id="MobiDB-lite"/>
    </source>
</evidence>
<dbReference type="EMBL" id="JAAMOD010000385">
    <property type="protein sequence ID" value="KAF5229657.1"/>
    <property type="molecule type" value="Genomic_DNA"/>
</dbReference>
<protein>
    <recommendedName>
        <fullName evidence="4">NB-ARC domain-containing protein</fullName>
    </recommendedName>
</protein>
<dbReference type="AlphaFoldDB" id="A0AAN5Z1G2"/>
<dbReference type="Pfam" id="PF13374">
    <property type="entry name" value="TPR_10"/>
    <property type="match status" value="1"/>
</dbReference>
<dbReference type="Proteomes" id="UP000537989">
    <property type="component" value="Unassembled WGS sequence"/>
</dbReference>
<gene>
    <name evidence="2" type="ORF">FAUST_10294</name>
</gene>
<keyword evidence="3" id="KW-1185">Reference proteome</keyword>
<dbReference type="PANTHER" id="PTHR46082:SF6">
    <property type="entry name" value="AAA+ ATPASE DOMAIN-CONTAINING PROTEIN-RELATED"/>
    <property type="match status" value="1"/>
</dbReference>
<feature type="region of interest" description="Disordered" evidence="1">
    <location>
        <begin position="1"/>
        <end position="20"/>
    </location>
</feature>
<name>A0AAN5Z1G2_FUSAU</name>
<dbReference type="InterPro" id="IPR053137">
    <property type="entry name" value="NLR-like"/>
</dbReference>
<evidence type="ECO:0000313" key="3">
    <source>
        <dbReference type="Proteomes" id="UP000537989"/>
    </source>
</evidence>
<comment type="caution">
    <text evidence="2">The sequence shown here is derived from an EMBL/GenBank/DDBJ whole genome shotgun (WGS) entry which is preliminary data.</text>
</comment>
<feature type="region of interest" description="Disordered" evidence="1">
    <location>
        <begin position="779"/>
        <end position="810"/>
    </location>
</feature>
<dbReference type="InterPro" id="IPR027417">
    <property type="entry name" value="P-loop_NTPase"/>
</dbReference>
<evidence type="ECO:0000313" key="2">
    <source>
        <dbReference type="EMBL" id="KAF5229657.1"/>
    </source>
</evidence>
<accession>A0AAN5Z1G2</accession>
<dbReference type="SMART" id="SM00028">
    <property type="entry name" value="TPR"/>
    <property type="match status" value="5"/>
</dbReference>
<reference evidence="2 3" key="1">
    <citation type="submission" date="2020-02" db="EMBL/GenBank/DDBJ databases">
        <title>Identification and distribution of gene clusters putatively required for synthesis of sphingolipid metabolism inhibitors in phylogenetically diverse species of the filamentous fungus Fusarium.</title>
        <authorList>
            <person name="Kim H.-S."/>
            <person name="Busman M."/>
            <person name="Brown D.W."/>
            <person name="Divon H."/>
            <person name="Uhlig S."/>
            <person name="Proctor R.H."/>
        </authorList>
    </citation>
    <scope>NUCLEOTIDE SEQUENCE [LARGE SCALE GENOMIC DNA]</scope>
    <source>
        <strain evidence="2 3">NRRL 2903</strain>
    </source>
</reference>
<dbReference type="Gene3D" id="3.40.50.300">
    <property type="entry name" value="P-loop containing nucleotide triphosphate hydrolases"/>
    <property type="match status" value="1"/>
</dbReference>
<dbReference type="Pfam" id="PF13424">
    <property type="entry name" value="TPR_12"/>
    <property type="match status" value="3"/>
</dbReference>
<organism evidence="2 3">
    <name type="scientific">Fusarium austroamericanum</name>
    <dbReference type="NCBI Taxonomy" id="282268"/>
    <lineage>
        <taxon>Eukaryota</taxon>
        <taxon>Fungi</taxon>
        <taxon>Dikarya</taxon>
        <taxon>Ascomycota</taxon>
        <taxon>Pezizomycotina</taxon>
        <taxon>Sordariomycetes</taxon>
        <taxon>Hypocreomycetidae</taxon>
        <taxon>Hypocreales</taxon>
        <taxon>Nectriaceae</taxon>
        <taxon>Fusarium</taxon>
    </lineage>
</organism>
<evidence type="ECO:0008006" key="4">
    <source>
        <dbReference type="Google" id="ProtNLM"/>
    </source>
</evidence>
<sequence length="810" mass="92035">MSGHSGSTRRDISHNAFNDNTRIHQGDVHINHYSSPRPTPHTGVIRVIPYPRNEDLVHRRDLIDKLDELPPPTSESYSAALWGLGGSGKTQIALNYAYRRCDTNQECCVFWVHAGNETTFAADYKAIGTKLGFDEQLDGTRLLNAVRTAIEAMPKWLMIIDNADNLSLFGVGRQAQAEEETEQQGHSMRNCIPCAPQGTILWTSRDGHIAGTLVGASRCIKVQAMAVDEARHLLGGILNITWTTPGIPRGSGMNTLLEELQYLPLAISQAGAYMKRLSMTAEEYLNYLNQGKTRWEVLKVSDTDRHRRPEVSNSVLETWKISTEQILAESKISYHVLHVIAYVDNQDIPEELLVAAAYSFAIDEYRDEHEDEQGSAVQISELEALQSVARLQEFSFLNLRRTEGCERRYEMHKLVQEAIRYDLRIRSLSENTTCNGTEQLEAFYSAKSLHVVDCLFPVEREQASWVQREKYVTHAIRVGEWAELSNTEVRTAHLLRDVAVFLHYRGRWREMKPLFERVLGLRREVLGEKHLHTITAMRDCALTYYHEGQYIEALRIQKVVLELQQPVLGEEDPDTMWSMGLLGSVYFGLEQYNKAEILHEKALKLQRVVLGEKHIDTIQSMKDLGYTYLMQGRLDETYEIAMKALESAREVLEETDLDTINVMKLLGQTYTEQGQYEEGEVILVEALSVGKHTFGEKHPLIIDLMRELARVYNRQGRYNDAESVCQTALNLNRQAFGDNHPDTIAIMKNLASVQEKLQQHSRAFNSGGGPGSLWVAIRTQHHQHQRQKPMGNTLGTTTMTDHAMYTPSGE</sequence>
<dbReference type="InterPro" id="IPR011990">
    <property type="entry name" value="TPR-like_helical_dom_sf"/>
</dbReference>
<dbReference type="InterPro" id="IPR019734">
    <property type="entry name" value="TPR_rpt"/>
</dbReference>
<proteinExistence type="predicted"/>
<dbReference type="Gene3D" id="1.25.40.10">
    <property type="entry name" value="Tetratricopeptide repeat domain"/>
    <property type="match status" value="2"/>
</dbReference>
<dbReference type="PANTHER" id="PTHR46082">
    <property type="entry name" value="ATP/GTP-BINDING PROTEIN-RELATED"/>
    <property type="match status" value="1"/>
</dbReference>
<dbReference type="SUPFAM" id="SSF48452">
    <property type="entry name" value="TPR-like"/>
    <property type="match status" value="2"/>
</dbReference>
<dbReference type="SUPFAM" id="SSF52540">
    <property type="entry name" value="P-loop containing nucleoside triphosphate hydrolases"/>
    <property type="match status" value="1"/>
</dbReference>